<evidence type="ECO:0000256" key="2">
    <source>
        <dbReference type="SAM" id="Phobius"/>
    </source>
</evidence>
<organism evidence="3 4">
    <name type="scientific">Cupriavidus necator (strain ATCC 43291 / DSM 13513 / CCUG 52238 / LMG 8453 / N-1)</name>
    <name type="common">Ralstonia eutropha</name>
    <dbReference type="NCBI Taxonomy" id="1042878"/>
    <lineage>
        <taxon>Bacteria</taxon>
        <taxon>Pseudomonadati</taxon>
        <taxon>Pseudomonadota</taxon>
        <taxon>Betaproteobacteria</taxon>
        <taxon>Burkholderiales</taxon>
        <taxon>Burkholderiaceae</taxon>
        <taxon>Cupriavidus</taxon>
    </lineage>
</organism>
<keyword evidence="2" id="KW-1133">Transmembrane helix</keyword>
<reference evidence="3 4" key="1">
    <citation type="journal article" date="2011" name="J. Bacteriol.">
        <title>Complete genome sequence of the type strain Cupriavidus necator N-1.</title>
        <authorList>
            <person name="Poehlein A."/>
            <person name="Kusian B."/>
            <person name="Friedrich B."/>
            <person name="Daniel R."/>
            <person name="Bowien B."/>
        </authorList>
    </citation>
    <scope>NUCLEOTIDE SEQUENCE [LARGE SCALE GENOMIC DNA]</scope>
    <source>
        <strain evidence="4">ATCC 43291 / DSM 13513 / CCUG 52238 / LMG 8453 / N-1</strain>
    </source>
</reference>
<proteinExistence type="predicted"/>
<feature type="compositionally biased region" description="Basic residues" evidence="1">
    <location>
        <begin position="1"/>
        <end position="14"/>
    </location>
</feature>
<dbReference type="AlphaFoldDB" id="F8GPW0"/>
<feature type="region of interest" description="Disordered" evidence="1">
    <location>
        <begin position="139"/>
        <end position="172"/>
    </location>
</feature>
<evidence type="ECO:0000256" key="1">
    <source>
        <dbReference type="SAM" id="MobiDB-lite"/>
    </source>
</evidence>
<sequence length="215" mass="22603">MVRSLSGRHQRRHGVTLAEDDRQWAKISEMSSPCQGNAGGNPGKMRDHYRRHAGLRHRCPHPARRPLPMKRLPNYLLLSLAMLALPVSGAAAAVATVCSAGQAAGLSLPERHAAAKMEAEAALDGTGPGTCRGSAVQVMAEPSGSGHPLQLHDADAPQATDQGATPLETRPSAASGVLRELPAEVLGHWAHAAPMATPGAFTDILPLERLLPARC</sequence>
<protein>
    <submittedName>
        <fullName evidence="3">Sensor protein CzcS</fullName>
        <ecNumber evidence="3">2.7.13.3</ecNumber>
    </submittedName>
</protein>
<name>F8GPW0_CUPNN</name>
<accession>F8GPW0</accession>
<evidence type="ECO:0000313" key="3">
    <source>
        <dbReference type="EMBL" id="AEI80596.1"/>
    </source>
</evidence>
<dbReference type="EC" id="2.7.13.3" evidence="3"/>
<feature type="transmembrane region" description="Helical" evidence="2">
    <location>
        <begin position="75"/>
        <end position="97"/>
    </location>
</feature>
<dbReference type="KEGG" id="cnc:CNE_2c16410"/>
<keyword evidence="2" id="KW-0812">Transmembrane</keyword>
<evidence type="ECO:0000313" key="4">
    <source>
        <dbReference type="Proteomes" id="UP000006798"/>
    </source>
</evidence>
<gene>
    <name evidence="3" type="primary">czcS</name>
    <name evidence="3" type="ordered locus">CNE_2c16410</name>
</gene>
<dbReference type="HOGENOM" id="CLU_111495_0_0_4"/>
<keyword evidence="2" id="KW-0472">Membrane</keyword>
<feature type="region of interest" description="Disordered" evidence="1">
    <location>
        <begin position="1"/>
        <end position="20"/>
    </location>
</feature>
<dbReference type="EMBL" id="CP002878">
    <property type="protein sequence ID" value="AEI80596.1"/>
    <property type="molecule type" value="Genomic_DNA"/>
</dbReference>
<dbReference type="GO" id="GO:0004673">
    <property type="term" value="F:protein histidine kinase activity"/>
    <property type="evidence" value="ECO:0007669"/>
    <property type="project" value="UniProtKB-EC"/>
</dbReference>
<keyword evidence="3" id="KW-0808">Transferase</keyword>
<dbReference type="Proteomes" id="UP000006798">
    <property type="component" value="Chromosome 2"/>
</dbReference>